<sequence>MDKFFISLDSAPERSAAFQRLNAHVPDIVPFKGLEASTVDIAAMKQAGLVAESCLFSPAALADALNHVSLWGTVMQSGTGAYVFDDRTVLCRNFVEASEDIIAKLPANWDIVCWNWAGDNVMQYELLPGITHATTMYFQDSVQKHVEDFNTVGMASLPFRLVQMFGFGSYAISPSGAAKLIKSCLPLKTEEVLHYCLGGQMLEATDLSILLNRYYMDISAFVCVPPLSLSDTSAPV</sequence>
<keyword evidence="3" id="KW-1185">Reference proteome</keyword>
<feature type="domain" description="Glycosyl transferase family 25" evidence="1">
    <location>
        <begin position="3"/>
        <end position="184"/>
    </location>
</feature>
<dbReference type="AlphaFoldDB" id="A0A4Y3TVR7"/>
<dbReference type="Proteomes" id="UP000317730">
    <property type="component" value="Unassembled WGS sequence"/>
</dbReference>
<protein>
    <recommendedName>
        <fullName evidence="1">Glycosyl transferase family 25 domain-containing protein</fullName>
    </recommendedName>
</protein>
<dbReference type="RefSeq" id="WP_141376493.1">
    <property type="nucleotide sequence ID" value="NZ_BAPL01000030.1"/>
</dbReference>
<evidence type="ECO:0000259" key="1">
    <source>
        <dbReference type="Pfam" id="PF01755"/>
    </source>
</evidence>
<organism evidence="2 3">
    <name type="scientific">Acetobacter peroxydans</name>
    <dbReference type="NCBI Taxonomy" id="104098"/>
    <lineage>
        <taxon>Bacteria</taxon>
        <taxon>Pseudomonadati</taxon>
        <taxon>Pseudomonadota</taxon>
        <taxon>Alphaproteobacteria</taxon>
        <taxon>Acetobacterales</taxon>
        <taxon>Acetobacteraceae</taxon>
        <taxon>Acetobacter</taxon>
    </lineage>
</organism>
<gene>
    <name evidence="2" type="ORF">APE01nite_16700</name>
</gene>
<dbReference type="EMBL" id="BJMV01000008">
    <property type="protein sequence ID" value="GEB85873.1"/>
    <property type="molecule type" value="Genomic_DNA"/>
</dbReference>
<dbReference type="Pfam" id="PF01755">
    <property type="entry name" value="Glyco_transf_25"/>
    <property type="match status" value="1"/>
</dbReference>
<reference evidence="2 3" key="1">
    <citation type="submission" date="2019-06" db="EMBL/GenBank/DDBJ databases">
        <title>Whole genome shotgun sequence of Acetobacter peroxydans NBRC 13755.</title>
        <authorList>
            <person name="Hosoyama A."/>
            <person name="Uohara A."/>
            <person name="Ohji S."/>
            <person name="Ichikawa N."/>
        </authorList>
    </citation>
    <scope>NUCLEOTIDE SEQUENCE [LARGE SCALE GENOMIC DNA]</scope>
    <source>
        <strain evidence="2 3">NBRC 13755</strain>
    </source>
</reference>
<dbReference type="InterPro" id="IPR002654">
    <property type="entry name" value="Glyco_trans_25"/>
</dbReference>
<evidence type="ECO:0000313" key="2">
    <source>
        <dbReference type="EMBL" id="GEB85873.1"/>
    </source>
</evidence>
<comment type="caution">
    <text evidence="2">The sequence shown here is derived from an EMBL/GenBank/DDBJ whole genome shotgun (WGS) entry which is preliminary data.</text>
</comment>
<dbReference type="OrthoDB" id="259382at2"/>
<proteinExistence type="predicted"/>
<name>A0A4Y3TVR7_9PROT</name>
<accession>A0A4Y3TVR7</accession>
<evidence type="ECO:0000313" key="3">
    <source>
        <dbReference type="Proteomes" id="UP000317730"/>
    </source>
</evidence>